<dbReference type="KEGG" id="vas:GT360_09300"/>
<organism evidence="2 3">
    <name type="scientific">Vibrio astriarenae</name>
    <dbReference type="NCBI Taxonomy" id="1481923"/>
    <lineage>
        <taxon>Bacteria</taxon>
        <taxon>Pseudomonadati</taxon>
        <taxon>Pseudomonadota</taxon>
        <taxon>Gammaproteobacteria</taxon>
        <taxon>Vibrionales</taxon>
        <taxon>Vibrionaceae</taxon>
        <taxon>Vibrio</taxon>
    </lineage>
</organism>
<dbReference type="AlphaFoldDB" id="A0A7Z2T3Q6"/>
<evidence type="ECO:0000259" key="1">
    <source>
        <dbReference type="Pfam" id="PF13460"/>
    </source>
</evidence>
<feature type="domain" description="NAD(P)-binding" evidence="1">
    <location>
        <begin position="8"/>
        <end position="193"/>
    </location>
</feature>
<dbReference type="PANTHER" id="PTHR15020:SF50">
    <property type="entry name" value="UPF0659 PROTEIN YMR090W"/>
    <property type="match status" value="1"/>
</dbReference>
<dbReference type="Pfam" id="PF13460">
    <property type="entry name" value="NAD_binding_10"/>
    <property type="match status" value="1"/>
</dbReference>
<keyword evidence="3" id="KW-1185">Reference proteome</keyword>
<dbReference type="RefSeq" id="WP_164648595.1">
    <property type="nucleotide sequence ID" value="NZ_CP047475.1"/>
</dbReference>
<evidence type="ECO:0000313" key="3">
    <source>
        <dbReference type="Proteomes" id="UP000464262"/>
    </source>
</evidence>
<dbReference type="EMBL" id="CP047475">
    <property type="protein sequence ID" value="QIA63700.1"/>
    <property type="molecule type" value="Genomic_DNA"/>
</dbReference>
<gene>
    <name evidence="2" type="ORF">GT360_09300</name>
</gene>
<dbReference type="InterPro" id="IPR016040">
    <property type="entry name" value="NAD(P)-bd_dom"/>
</dbReference>
<accession>A0A7Z2T3Q6</accession>
<dbReference type="InterPro" id="IPR036291">
    <property type="entry name" value="NAD(P)-bd_dom_sf"/>
</dbReference>
<protein>
    <submittedName>
        <fullName evidence="2">SDR family NAD(P)-dependent oxidoreductase</fullName>
    </submittedName>
</protein>
<dbReference type="SUPFAM" id="SSF51735">
    <property type="entry name" value="NAD(P)-binding Rossmann-fold domains"/>
    <property type="match status" value="1"/>
</dbReference>
<reference evidence="2 3" key="1">
    <citation type="submission" date="2020-01" db="EMBL/GenBank/DDBJ databases">
        <title>Whole genome and functional gene identification of agarase of Vibrio HN897.</title>
        <authorList>
            <person name="Liu Y."/>
            <person name="Zhao Z."/>
        </authorList>
    </citation>
    <scope>NUCLEOTIDE SEQUENCE [LARGE SCALE GENOMIC DNA]</scope>
    <source>
        <strain evidence="2 3">HN897</strain>
    </source>
</reference>
<dbReference type="Gene3D" id="3.40.50.720">
    <property type="entry name" value="NAD(P)-binding Rossmann-like Domain"/>
    <property type="match status" value="1"/>
</dbReference>
<dbReference type="PANTHER" id="PTHR15020">
    <property type="entry name" value="FLAVIN REDUCTASE-RELATED"/>
    <property type="match status" value="1"/>
</dbReference>
<name>A0A7Z2T3Q6_9VIBR</name>
<evidence type="ECO:0000313" key="2">
    <source>
        <dbReference type="EMBL" id="QIA63700.1"/>
    </source>
</evidence>
<dbReference type="Proteomes" id="UP000464262">
    <property type="component" value="Chromosome 1"/>
</dbReference>
<sequence>MNKVVVWGAGSGLGLAIAEYYKSQGLSVYGVSRAPEKSERALVVCEETYACDATNKDLVEATVAKLPKDAWIISTMGSFKADTPVDYIGHRYLIDALEQNSCARFLLVTSLGCGDSWQYLSEAAKNGFGNAVREKSLAEAWLQSSKLDYTILRPGGLINGSVTQTGMLSQVQEIHGVIHRMEVARLTHELLKSDKTSQQIFHCVDPSVSKIKR</sequence>
<proteinExistence type="predicted"/>